<accession>A0A1S0TGQ3</accession>
<reference evidence="1" key="1">
    <citation type="submission" date="2012-04" db="EMBL/GenBank/DDBJ databases">
        <title>The Genome Sequence of Loa loa.</title>
        <authorList>
            <consortium name="The Broad Institute Genome Sequencing Platform"/>
            <consortium name="Broad Institute Genome Sequencing Center for Infectious Disease"/>
            <person name="Nutman T.B."/>
            <person name="Fink D.L."/>
            <person name="Russ C."/>
            <person name="Young S."/>
            <person name="Zeng Q."/>
            <person name="Gargeya S."/>
            <person name="Alvarado L."/>
            <person name="Berlin A."/>
            <person name="Chapman S.B."/>
            <person name="Chen Z."/>
            <person name="Freedman E."/>
            <person name="Gellesch M."/>
            <person name="Goldberg J."/>
            <person name="Griggs A."/>
            <person name="Gujja S."/>
            <person name="Heilman E.R."/>
            <person name="Heiman D."/>
            <person name="Howarth C."/>
            <person name="Mehta T."/>
            <person name="Neiman D."/>
            <person name="Pearson M."/>
            <person name="Roberts A."/>
            <person name="Saif S."/>
            <person name="Shea T."/>
            <person name="Shenoy N."/>
            <person name="Sisk P."/>
            <person name="Stolte C."/>
            <person name="Sykes S."/>
            <person name="White J."/>
            <person name="Yandava C."/>
            <person name="Haas B."/>
            <person name="Henn M.R."/>
            <person name="Nusbaum C."/>
            <person name="Birren B."/>
        </authorList>
    </citation>
    <scope>NUCLEOTIDE SEQUENCE [LARGE SCALE GENOMIC DNA]</scope>
</reference>
<evidence type="ECO:0000313" key="1">
    <source>
        <dbReference type="EMBL" id="EFO13605.1"/>
    </source>
</evidence>
<dbReference type="EMBL" id="JH712361">
    <property type="protein sequence ID" value="EFO13605.1"/>
    <property type="molecule type" value="Genomic_DNA"/>
</dbReference>
<proteinExistence type="predicted"/>
<dbReference type="OMA" id="ITRSYKC"/>
<organism evidence="1">
    <name type="scientific">Loa loa</name>
    <name type="common">Eye worm</name>
    <name type="synonym">Filaria loa</name>
    <dbReference type="NCBI Taxonomy" id="7209"/>
    <lineage>
        <taxon>Eukaryota</taxon>
        <taxon>Metazoa</taxon>
        <taxon>Ecdysozoa</taxon>
        <taxon>Nematoda</taxon>
        <taxon>Chromadorea</taxon>
        <taxon>Rhabditida</taxon>
        <taxon>Spirurina</taxon>
        <taxon>Spiruromorpha</taxon>
        <taxon>Filarioidea</taxon>
        <taxon>Onchocercidae</taxon>
        <taxon>Loa</taxon>
    </lineage>
</organism>
<name>A0A1S0TGQ3_LOALO</name>
<dbReference type="GeneID" id="9952408"/>
<dbReference type="InParanoid" id="A0A1S0TGQ3"/>
<gene>
    <name evidence="1" type="ORF">LOAG_14923</name>
</gene>
<keyword evidence="1" id="KW-0675">Receptor</keyword>
<dbReference type="CTD" id="9952408"/>
<dbReference type="RefSeq" id="XP_003150464.1">
    <property type="nucleotide sequence ID" value="XM_003150416.1"/>
</dbReference>
<sequence>MDLCPSDWFDSNLVTIPASIDLTQNGTRNKRKRETTNRIGVDDLEQPEEQFNQIDRKRITRSYKCNSLPKVTSEIYVRHGF</sequence>
<dbReference type="KEGG" id="loa:LOAG_14923"/>
<dbReference type="AlphaFoldDB" id="A0A1S0TGQ3"/>
<dbReference type="OrthoDB" id="10452649at2759"/>
<protein>
    <submittedName>
        <fullName evidence="1">Nuclear receptor RXR</fullName>
    </submittedName>
</protein>